<dbReference type="KEGG" id="bfo:118428167"/>
<reference evidence="3" key="2">
    <citation type="submission" date="2025-08" db="UniProtKB">
        <authorList>
            <consortium name="RefSeq"/>
        </authorList>
    </citation>
    <scope>IDENTIFICATION</scope>
    <source>
        <strain evidence="3">S238N-H82</strain>
        <tissue evidence="3">Testes</tissue>
    </source>
</reference>
<dbReference type="RefSeq" id="XP_035694053.1">
    <property type="nucleotide sequence ID" value="XM_035838160.1"/>
</dbReference>
<protein>
    <submittedName>
        <fullName evidence="3">Uncharacterized protein LOC118428167</fullName>
    </submittedName>
</protein>
<evidence type="ECO:0000256" key="1">
    <source>
        <dbReference type="SAM" id="MobiDB-lite"/>
    </source>
</evidence>
<gene>
    <name evidence="3" type="primary">LOC118428167</name>
</gene>
<organism evidence="2 3">
    <name type="scientific">Branchiostoma floridae</name>
    <name type="common">Florida lancelet</name>
    <name type="synonym">Amphioxus</name>
    <dbReference type="NCBI Taxonomy" id="7739"/>
    <lineage>
        <taxon>Eukaryota</taxon>
        <taxon>Metazoa</taxon>
        <taxon>Chordata</taxon>
        <taxon>Cephalochordata</taxon>
        <taxon>Leptocardii</taxon>
        <taxon>Amphioxiformes</taxon>
        <taxon>Branchiostomatidae</taxon>
        <taxon>Branchiostoma</taxon>
    </lineage>
</organism>
<dbReference type="AlphaFoldDB" id="A0A9J7M4A4"/>
<dbReference type="Proteomes" id="UP000001554">
    <property type="component" value="Chromosome 12"/>
</dbReference>
<feature type="region of interest" description="Disordered" evidence="1">
    <location>
        <begin position="612"/>
        <end position="634"/>
    </location>
</feature>
<feature type="region of interest" description="Disordered" evidence="1">
    <location>
        <begin position="1"/>
        <end position="31"/>
    </location>
</feature>
<dbReference type="OrthoDB" id="10091098at2759"/>
<name>A0A9J7M4A4_BRAFL</name>
<evidence type="ECO:0000313" key="2">
    <source>
        <dbReference type="Proteomes" id="UP000001554"/>
    </source>
</evidence>
<proteinExistence type="predicted"/>
<reference evidence="2" key="1">
    <citation type="journal article" date="2020" name="Nat. Ecol. Evol.">
        <title>Deeply conserved synteny resolves early events in vertebrate evolution.</title>
        <authorList>
            <person name="Simakov O."/>
            <person name="Marletaz F."/>
            <person name="Yue J.X."/>
            <person name="O'Connell B."/>
            <person name="Jenkins J."/>
            <person name="Brandt A."/>
            <person name="Calef R."/>
            <person name="Tung C.H."/>
            <person name="Huang T.K."/>
            <person name="Schmutz J."/>
            <person name="Satoh N."/>
            <person name="Yu J.K."/>
            <person name="Putnam N.H."/>
            <person name="Green R.E."/>
            <person name="Rokhsar D.S."/>
        </authorList>
    </citation>
    <scope>NUCLEOTIDE SEQUENCE [LARGE SCALE GENOMIC DNA]</scope>
    <source>
        <strain evidence="2">S238N-H82</strain>
    </source>
</reference>
<keyword evidence="2" id="KW-1185">Reference proteome</keyword>
<accession>A0A9J7M4A4</accession>
<dbReference type="GeneID" id="118428167"/>
<sequence length="657" mass="71103">MDTVSKMRKAQSEAGRSSLPRVPASRPAGYSEQWRKGISFSRFWKRVPLVAQSVELMSGAGDRTKDGKAKPSPAEQTNVKTVEKELFYDASDEVIEDVYYDAKEFLDKTTELRSSPGQRRLSLNHVPSMSDYISLKPHEKLASIVPIKKGSEAQGDVLASIVQRRKEMKKVDKASSGLYKELLKLEKKNAKVLRKHKRVMDKVKWTQVQLRVPIAGKRHDHVRVPKTVVGTEKEMVAGDDITVMETMSTSSVGSQDAVSGMSVSAREKNAAMPTAAMSDLSYVLRPEDLEKKGKESDVDGESAVVDVADVAASDDIPVMETVSTSLLCAKDAESGLSDDAAKLATPAMSDLSYVIYEGPEDLEKKEKESDVAGEPAVVDVADMAAGDDIAVKETVSTSLVYPKDAVSGLYVDAAKLATPAMSDLSYVIYEGPENLEKNKKDSDVAREFAVVDAEKDAAAGDDITAMETRTVSTSLVHSEDAVSGLSVAAAKFATPAMSDLSYIIYEGPDELEKKEMEGGIAWDVGMGVADDANTWMETASTRSLCSLDAISNMTDASCIVEERTAADAACMLAVATSKTGHSSELGVAVETAEVIDDKQVELLLLEETLKDDHDVSGHGNTEPGQGSAKKHGKYCRAKKWVRSKLRKGWKRLTHRAG</sequence>
<evidence type="ECO:0000313" key="3">
    <source>
        <dbReference type="RefSeq" id="XP_035694053.1"/>
    </source>
</evidence>
<feature type="region of interest" description="Disordered" evidence="1">
    <location>
        <begin position="56"/>
        <end position="78"/>
    </location>
</feature>